<dbReference type="WBParaSite" id="mrna-Wban_00972">
    <property type="protein sequence ID" value="mrna-Wban_00972"/>
    <property type="gene ID" value="Wban_00972"/>
</dbReference>
<proteinExistence type="predicted"/>
<reference evidence="3" key="3">
    <citation type="submission" date="2024-02" db="UniProtKB">
        <authorList>
            <consortium name="WormBaseParasite"/>
        </authorList>
    </citation>
    <scope>IDENTIFICATION</scope>
    <source>
        <strain evidence="3">pt0022</strain>
    </source>
</reference>
<evidence type="ECO:0000313" key="2">
    <source>
        <dbReference type="Proteomes" id="UP000093561"/>
    </source>
</evidence>
<reference evidence="2" key="1">
    <citation type="submission" date="2015-03" db="EMBL/GenBank/DDBJ databases">
        <title>Wuchereria bancrofti Genome Sequencing Papua New Guinea Strain.</title>
        <authorList>
            <person name="Small S.T."/>
            <person name="Serre D."/>
            <person name="Zimmerman P.A."/>
        </authorList>
    </citation>
    <scope>NUCLEOTIDE SEQUENCE [LARGE SCALE GENOMIC DNA]</scope>
    <source>
        <strain evidence="2">pt0022</strain>
    </source>
</reference>
<accession>A0AAF5RTC5</accession>
<dbReference type="InterPro" id="IPR000504">
    <property type="entry name" value="RRM_dom"/>
</dbReference>
<dbReference type="AlphaFoldDB" id="A0AAF5RTC5"/>
<evidence type="ECO:0000313" key="3">
    <source>
        <dbReference type="WBParaSite" id="mrna-Wban_00972"/>
    </source>
</evidence>
<protein>
    <recommendedName>
        <fullName evidence="1">RRM domain-containing protein</fullName>
    </recommendedName>
</protein>
<dbReference type="GO" id="GO:0003723">
    <property type="term" value="F:RNA binding"/>
    <property type="evidence" value="ECO:0007669"/>
    <property type="project" value="InterPro"/>
</dbReference>
<dbReference type="Pfam" id="PF00076">
    <property type="entry name" value="RRM_1"/>
    <property type="match status" value="1"/>
</dbReference>
<dbReference type="Gene3D" id="3.30.70.330">
    <property type="match status" value="1"/>
</dbReference>
<dbReference type="Proteomes" id="UP000093561">
    <property type="component" value="Unassembled WGS sequence"/>
</dbReference>
<sequence length="89" mass="10099">MMSQWFCSRSMSVNLVQQDSMELIVSHRKVEMKIQKGETIAEEKARAIFVGNALLSSTRKGIKELFSQFGTVESVRLHCFTASNKKDTL</sequence>
<dbReference type="InterPro" id="IPR012677">
    <property type="entry name" value="Nucleotide-bd_a/b_plait_sf"/>
</dbReference>
<name>A0AAF5RTC5_WUCBA</name>
<feature type="domain" description="RRM" evidence="1">
    <location>
        <begin position="48"/>
        <end position="85"/>
    </location>
</feature>
<reference evidence="2" key="2">
    <citation type="journal article" date="2016" name="Mol. Ecol.">
        <title>Population genomics of the filarial nematode parasite Wuchereria bancrofti from mosquitoes.</title>
        <authorList>
            <person name="Small S.T."/>
            <person name="Reimer L.J."/>
            <person name="Tisch D.J."/>
            <person name="King C.L."/>
            <person name="Christensen B.M."/>
            <person name="Siba P.M."/>
            <person name="Kazura J.W."/>
            <person name="Serre D."/>
            <person name="Zimmerman P.A."/>
        </authorList>
    </citation>
    <scope>NUCLEOTIDE SEQUENCE</scope>
    <source>
        <strain evidence="2">pt0022</strain>
    </source>
</reference>
<organism evidence="2 3">
    <name type="scientific">Wuchereria bancrofti</name>
    <dbReference type="NCBI Taxonomy" id="6293"/>
    <lineage>
        <taxon>Eukaryota</taxon>
        <taxon>Metazoa</taxon>
        <taxon>Ecdysozoa</taxon>
        <taxon>Nematoda</taxon>
        <taxon>Chromadorea</taxon>
        <taxon>Rhabditida</taxon>
        <taxon>Spirurina</taxon>
        <taxon>Spiruromorpha</taxon>
        <taxon>Filarioidea</taxon>
        <taxon>Onchocercidae</taxon>
        <taxon>Wuchereria</taxon>
    </lineage>
</organism>
<dbReference type="SUPFAM" id="SSF54928">
    <property type="entry name" value="RNA-binding domain, RBD"/>
    <property type="match status" value="1"/>
</dbReference>
<dbReference type="InterPro" id="IPR035979">
    <property type="entry name" value="RBD_domain_sf"/>
</dbReference>
<evidence type="ECO:0000259" key="1">
    <source>
        <dbReference type="Pfam" id="PF00076"/>
    </source>
</evidence>